<dbReference type="Pfam" id="PF08670">
    <property type="entry name" value="MEKHLA"/>
    <property type="match status" value="1"/>
</dbReference>
<dbReference type="InterPro" id="IPR035965">
    <property type="entry name" value="PAS-like_dom_sf"/>
</dbReference>
<evidence type="ECO:0000313" key="3">
    <source>
        <dbReference type="Proteomes" id="UP001430149"/>
    </source>
</evidence>
<dbReference type="EMBL" id="JADIKE010000039">
    <property type="protein sequence ID" value="MBM7127350.1"/>
    <property type="molecule type" value="Genomic_DNA"/>
</dbReference>
<dbReference type="InterPro" id="IPR013978">
    <property type="entry name" value="MEKHLA"/>
</dbReference>
<evidence type="ECO:0000313" key="2">
    <source>
        <dbReference type="EMBL" id="MBM7127350.1"/>
    </source>
</evidence>
<dbReference type="Proteomes" id="UP001430149">
    <property type="component" value="Unassembled WGS sequence"/>
</dbReference>
<sequence>MPLSTNTTFFSLLADSYRRRVGKSLVPYRMRASRCADWLYAAAPYAVLAHDTSPDPVFMYGNKRAQAIFGYDWDELTELPSRLSAEPAGRAERQVLLDKVKREGFISGYRGVRITKTGERFLVHNATIWELVDLAGNYRGQAVLIPRVLPIRKGSIFEEGFRSKAAGAAQRHG</sequence>
<feature type="domain" description="MEKHLA" evidence="1">
    <location>
        <begin position="8"/>
        <end position="145"/>
    </location>
</feature>
<evidence type="ECO:0000259" key="1">
    <source>
        <dbReference type="Pfam" id="PF08670"/>
    </source>
</evidence>
<accession>A0ABS2K815</accession>
<organism evidence="2 3">
    <name type="scientific">Dyella flava</name>
    <dbReference type="NCBI Taxonomy" id="1920170"/>
    <lineage>
        <taxon>Bacteria</taxon>
        <taxon>Pseudomonadati</taxon>
        <taxon>Pseudomonadota</taxon>
        <taxon>Gammaproteobacteria</taxon>
        <taxon>Lysobacterales</taxon>
        <taxon>Rhodanobacteraceae</taxon>
        <taxon>Dyella</taxon>
    </lineage>
</organism>
<name>A0ABS2K815_9GAMM</name>
<dbReference type="SUPFAM" id="SSF55785">
    <property type="entry name" value="PYP-like sensor domain (PAS domain)"/>
    <property type="match status" value="1"/>
</dbReference>
<protein>
    <submittedName>
        <fullName evidence="2">MEKHLA domain-containing protein</fullName>
    </submittedName>
</protein>
<keyword evidence="3" id="KW-1185">Reference proteome</keyword>
<comment type="caution">
    <text evidence="2">The sequence shown here is derived from an EMBL/GenBank/DDBJ whole genome shotgun (WGS) entry which is preliminary data.</text>
</comment>
<proteinExistence type="predicted"/>
<reference evidence="2" key="1">
    <citation type="submission" date="2020-10" db="EMBL/GenBank/DDBJ databases">
        <title>Phylogeny of dyella-like bacteria.</title>
        <authorList>
            <person name="Fu J."/>
        </authorList>
    </citation>
    <scope>NUCLEOTIDE SEQUENCE</scope>
    <source>
        <strain evidence="2">DHOC52</strain>
    </source>
</reference>
<gene>
    <name evidence="2" type="ORF">ISP19_18400</name>
</gene>
<dbReference type="Gene3D" id="3.30.450.20">
    <property type="entry name" value="PAS domain"/>
    <property type="match status" value="1"/>
</dbReference>